<sequence length="178" mass="18776">MPDTGYSGAYIKLLTCPDPSLVGAINARILLHSENSSAQRKFFCTAKILLHSKRLVSTMGSSNTEITAPAPVSAVLSSSLASFVTLGAVMSHGILQQLHHVSLGASFFQVAWISSLQLACLQLGAVMPKLWCRVPPRPLMAVGTALCMAGRLWASFSTSYVQTVTSEGLLLGIGSALV</sequence>
<dbReference type="InterPro" id="IPR050327">
    <property type="entry name" value="Proton-linked_MCT"/>
</dbReference>
<dbReference type="SUPFAM" id="SSF103473">
    <property type="entry name" value="MFS general substrate transporter"/>
    <property type="match status" value="1"/>
</dbReference>
<evidence type="ECO:0000313" key="2">
    <source>
        <dbReference type="Proteomes" id="UP001144673"/>
    </source>
</evidence>
<comment type="caution">
    <text evidence="1">The sequence shown here is derived from an EMBL/GenBank/DDBJ whole genome shotgun (WGS) entry which is preliminary data.</text>
</comment>
<accession>A0A9W8QK81</accession>
<reference evidence="1" key="1">
    <citation type="journal article" date="2023" name="Access Microbiol">
        <title>De-novo genome assembly for Akanthomyces muscarius, a biocontrol agent of insect agricultural pests.</title>
        <authorList>
            <person name="Erdos Z."/>
            <person name="Studholme D.J."/>
            <person name="Raymond B."/>
            <person name="Sharma M."/>
        </authorList>
    </citation>
    <scope>NUCLEOTIDE SEQUENCE</scope>
    <source>
        <strain evidence="1">Ve6</strain>
    </source>
</reference>
<dbReference type="AlphaFoldDB" id="A0A9W8QK81"/>
<dbReference type="KEGG" id="amus:LMH87_007667"/>
<name>A0A9W8QK81_AKAMU</name>
<organism evidence="1 2">
    <name type="scientific">Akanthomyces muscarius</name>
    <name type="common">Entomopathogenic fungus</name>
    <name type="synonym">Lecanicillium muscarium</name>
    <dbReference type="NCBI Taxonomy" id="2231603"/>
    <lineage>
        <taxon>Eukaryota</taxon>
        <taxon>Fungi</taxon>
        <taxon>Dikarya</taxon>
        <taxon>Ascomycota</taxon>
        <taxon>Pezizomycotina</taxon>
        <taxon>Sordariomycetes</taxon>
        <taxon>Hypocreomycetidae</taxon>
        <taxon>Hypocreales</taxon>
        <taxon>Cordycipitaceae</taxon>
        <taxon>Akanthomyces</taxon>
    </lineage>
</organism>
<protein>
    <submittedName>
        <fullName evidence="1">Uncharacterized protein</fullName>
    </submittedName>
</protein>
<dbReference type="InterPro" id="IPR036259">
    <property type="entry name" value="MFS_trans_sf"/>
</dbReference>
<dbReference type="PANTHER" id="PTHR11360:SF284">
    <property type="entry name" value="EG:103B4.3 PROTEIN-RELATED"/>
    <property type="match status" value="1"/>
</dbReference>
<proteinExistence type="predicted"/>
<gene>
    <name evidence="1" type="ORF">LMH87_007667</name>
</gene>
<evidence type="ECO:0000313" key="1">
    <source>
        <dbReference type="EMBL" id="KAJ4161640.1"/>
    </source>
</evidence>
<keyword evidence="2" id="KW-1185">Reference proteome</keyword>
<dbReference type="Proteomes" id="UP001144673">
    <property type="component" value="Unassembled WGS sequence"/>
</dbReference>
<dbReference type="PANTHER" id="PTHR11360">
    <property type="entry name" value="MONOCARBOXYLATE TRANSPORTER"/>
    <property type="match status" value="1"/>
</dbReference>
<dbReference type="RefSeq" id="XP_056058024.1">
    <property type="nucleotide sequence ID" value="XM_056199589.1"/>
</dbReference>
<dbReference type="GeneID" id="80894826"/>
<dbReference type="EMBL" id="JAJHUN010000002">
    <property type="protein sequence ID" value="KAJ4161640.1"/>
    <property type="molecule type" value="Genomic_DNA"/>
</dbReference>